<dbReference type="InterPro" id="IPR003682">
    <property type="entry name" value="rRNA_ssu_MeTfrase_G"/>
</dbReference>
<dbReference type="SUPFAM" id="SSF53335">
    <property type="entry name" value="S-adenosyl-L-methionine-dependent methyltransferases"/>
    <property type="match status" value="1"/>
</dbReference>
<dbReference type="Pfam" id="PF02527">
    <property type="entry name" value="GidB"/>
    <property type="match status" value="1"/>
</dbReference>
<dbReference type="PANTHER" id="PTHR31760">
    <property type="entry name" value="S-ADENOSYL-L-METHIONINE-DEPENDENT METHYLTRANSFERASES SUPERFAMILY PROTEIN"/>
    <property type="match status" value="1"/>
</dbReference>
<gene>
    <name evidence="7" type="primary">gidB</name>
    <name evidence="6" type="synonym">rsmG</name>
    <name evidence="7" type="ordered locus">SULAZ_0546</name>
</gene>
<dbReference type="RefSeq" id="WP_012673717.1">
    <property type="nucleotide sequence ID" value="NC_012438.1"/>
</dbReference>
<evidence type="ECO:0000256" key="4">
    <source>
        <dbReference type="ARBA" id="ARBA00022679"/>
    </source>
</evidence>
<evidence type="ECO:0000313" key="7">
    <source>
        <dbReference type="EMBL" id="ACN98392.1"/>
    </source>
</evidence>
<dbReference type="PANTHER" id="PTHR31760:SF0">
    <property type="entry name" value="S-ADENOSYL-L-METHIONINE-DEPENDENT METHYLTRANSFERASES SUPERFAMILY PROTEIN"/>
    <property type="match status" value="1"/>
</dbReference>
<organism evidence="7 8">
    <name type="scientific">Sulfurihydrogenibium azorense (strain DSM 15241 / OCM 825 / Az-Fu1)</name>
    <dbReference type="NCBI Taxonomy" id="204536"/>
    <lineage>
        <taxon>Bacteria</taxon>
        <taxon>Pseudomonadati</taxon>
        <taxon>Aquificota</taxon>
        <taxon>Aquificia</taxon>
        <taxon>Aquificales</taxon>
        <taxon>Hydrogenothermaceae</taxon>
        <taxon>Sulfurihydrogenibium</taxon>
    </lineage>
</organism>
<dbReference type="CDD" id="cd02440">
    <property type="entry name" value="AdoMet_MTases"/>
    <property type="match status" value="1"/>
</dbReference>
<name>C1DTU9_SULAA</name>
<keyword evidence="1 6" id="KW-0963">Cytoplasm</keyword>
<comment type="function">
    <text evidence="6">Specifically methylates the N7 position of a guanine in 16S rRNA.</text>
</comment>
<keyword evidence="3 6" id="KW-0489">Methyltransferase</keyword>
<dbReference type="AlphaFoldDB" id="C1DTU9"/>
<reference evidence="7 8" key="1">
    <citation type="journal article" date="2009" name="J. Bacteriol.">
        <title>Complete and draft genome sequences of six members of the Aquificales.</title>
        <authorList>
            <person name="Reysenbach A.L."/>
            <person name="Hamamura N."/>
            <person name="Podar M."/>
            <person name="Griffiths E."/>
            <person name="Ferreira S."/>
            <person name="Hochstein R."/>
            <person name="Heidelberg J."/>
            <person name="Johnson J."/>
            <person name="Mead D."/>
            <person name="Pohorille A."/>
            <person name="Sarmiento M."/>
            <person name="Schweighofer K."/>
            <person name="Seshadri R."/>
            <person name="Voytek M.A."/>
        </authorList>
    </citation>
    <scope>NUCLEOTIDE SEQUENCE [LARGE SCALE GENOMIC DNA]</scope>
    <source>
        <strain evidence="8">Az-Fu1 / DSM 15241 / OCM 825</strain>
    </source>
</reference>
<dbReference type="GO" id="GO:0070043">
    <property type="term" value="F:rRNA (guanine-N7-)-methyltransferase activity"/>
    <property type="evidence" value="ECO:0007669"/>
    <property type="project" value="UniProtKB-UniRule"/>
</dbReference>
<dbReference type="STRING" id="204536.SULAZ_0546"/>
<keyword evidence="5 6" id="KW-0949">S-adenosyl-L-methionine</keyword>
<dbReference type="EMBL" id="CP001229">
    <property type="protein sequence ID" value="ACN98392.1"/>
    <property type="molecule type" value="Genomic_DNA"/>
</dbReference>
<evidence type="ECO:0000256" key="3">
    <source>
        <dbReference type="ARBA" id="ARBA00022603"/>
    </source>
</evidence>
<dbReference type="OrthoDB" id="9808773at2"/>
<keyword evidence="4 6" id="KW-0808">Transferase</keyword>
<comment type="similarity">
    <text evidence="6">Belongs to the methyltransferase superfamily. RNA methyltransferase RsmG family.</text>
</comment>
<accession>C1DTU9</accession>
<keyword evidence="8" id="KW-1185">Reference proteome</keyword>
<dbReference type="HAMAP" id="MF_00074">
    <property type="entry name" value="16SrRNA_methyltr_G"/>
    <property type="match status" value="1"/>
</dbReference>
<dbReference type="Proteomes" id="UP000001369">
    <property type="component" value="Chromosome"/>
</dbReference>
<dbReference type="NCBIfam" id="TIGR00138">
    <property type="entry name" value="rsmG_gidB"/>
    <property type="match status" value="1"/>
</dbReference>
<comment type="subcellular location">
    <subcellularLocation>
        <location evidence="6">Cytoplasm</location>
    </subcellularLocation>
</comment>
<proteinExistence type="inferred from homology"/>
<dbReference type="eggNOG" id="COG0357">
    <property type="taxonomic scope" value="Bacteria"/>
</dbReference>
<protein>
    <recommendedName>
        <fullName evidence="6">Ribosomal RNA small subunit methyltransferase G</fullName>
        <ecNumber evidence="6">2.1.1.-</ecNumber>
    </recommendedName>
    <alternativeName>
        <fullName evidence="6">16S rRNA 7-methylguanosine methyltransferase</fullName>
        <shortName evidence="6">16S rRNA m7G methyltransferase</shortName>
    </alternativeName>
</protein>
<dbReference type="PIRSF" id="PIRSF003078">
    <property type="entry name" value="GidB"/>
    <property type="match status" value="1"/>
</dbReference>
<dbReference type="Gene3D" id="3.40.50.150">
    <property type="entry name" value="Vaccinia Virus protein VP39"/>
    <property type="match status" value="1"/>
</dbReference>
<evidence type="ECO:0000313" key="8">
    <source>
        <dbReference type="Proteomes" id="UP000001369"/>
    </source>
</evidence>
<feature type="binding site" evidence="6">
    <location>
        <position position="85"/>
    </location>
    <ligand>
        <name>S-adenosyl-L-methionine</name>
        <dbReference type="ChEBI" id="CHEBI:59789"/>
    </ligand>
</feature>
<sequence length="205" mass="23598">MMDLLEKLAKENSIELSKDKIEKFEIYLYMLLKWNKAYNLTSIRKKEEIIVKHFLDSLTLVKLFEAKGIDLSGKKVADFGTGAGFPGVPLKIYYQDKIDLYLIESITKKCIFLEMLSKELKLKYTVLCKRAEDIQEKFDIVVSRATGKTFEVLKIGKNLLKEGGIIVIMKGKEVEEELRPFTTSMSFKGLPERKFILIQKDGKAQ</sequence>
<feature type="binding site" evidence="6">
    <location>
        <begin position="131"/>
        <end position="132"/>
    </location>
    <ligand>
        <name>S-adenosyl-L-methionine</name>
        <dbReference type="ChEBI" id="CHEBI:59789"/>
    </ligand>
</feature>
<evidence type="ECO:0000256" key="6">
    <source>
        <dbReference type="HAMAP-Rule" id="MF_00074"/>
    </source>
</evidence>
<dbReference type="KEGG" id="saf:SULAZ_0546"/>
<evidence type="ECO:0000256" key="2">
    <source>
        <dbReference type="ARBA" id="ARBA00022552"/>
    </source>
</evidence>
<dbReference type="EC" id="2.1.1.-" evidence="6"/>
<dbReference type="HOGENOM" id="CLU_065341_2_1_0"/>
<comment type="caution">
    <text evidence="6">Lacks conserved residue(s) required for the propagation of feature annotation.</text>
</comment>
<keyword evidence="2 6" id="KW-0698">rRNA processing</keyword>
<evidence type="ECO:0000256" key="5">
    <source>
        <dbReference type="ARBA" id="ARBA00022691"/>
    </source>
</evidence>
<evidence type="ECO:0000256" key="1">
    <source>
        <dbReference type="ARBA" id="ARBA00022490"/>
    </source>
</evidence>
<dbReference type="GO" id="GO:0005829">
    <property type="term" value="C:cytosol"/>
    <property type="evidence" value="ECO:0007669"/>
    <property type="project" value="TreeGrafter"/>
</dbReference>
<feature type="binding site" evidence="6">
    <location>
        <position position="80"/>
    </location>
    <ligand>
        <name>S-adenosyl-L-methionine</name>
        <dbReference type="ChEBI" id="CHEBI:59789"/>
    </ligand>
</feature>
<dbReference type="InterPro" id="IPR029063">
    <property type="entry name" value="SAM-dependent_MTases_sf"/>
</dbReference>
<feature type="binding site" evidence="6">
    <location>
        <position position="144"/>
    </location>
    <ligand>
        <name>S-adenosyl-L-methionine</name>
        <dbReference type="ChEBI" id="CHEBI:59789"/>
    </ligand>
</feature>